<feature type="compositionally biased region" description="Basic and acidic residues" evidence="1">
    <location>
        <begin position="188"/>
        <end position="199"/>
    </location>
</feature>
<feature type="region of interest" description="Disordered" evidence="1">
    <location>
        <begin position="24"/>
        <end position="113"/>
    </location>
</feature>
<evidence type="ECO:0000256" key="1">
    <source>
        <dbReference type="SAM" id="MobiDB-lite"/>
    </source>
</evidence>
<dbReference type="EMBL" id="KQ964642">
    <property type="protein sequence ID" value="KXN67349.1"/>
    <property type="molecule type" value="Genomic_DNA"/>
</dbReference>
<protein>
    <submittedName>
        <fullName evidence="2">Uncharacterized protein</fullName>
    </submittedName>
</protein>
<evidence type="ECO:0000313" key="3">
    <source>
        <dbReference type="Proteomes" id="UP000070444"/>
    </source>
</evidence>
<feature type="region of interest" description="Disordered" evidence="1">
    <location>
        <begin position="134"/>
        <end position="153"/>
    </location>
</feature>
<dbReference type="AlphaFoldDB" id="A0A137NXK3"/>
<feature type="region of interest" description="Disordered" evidence="1">
    <location>
        <begin position="180"/>
        <end position="206"/>
    </location>
</feature>
<keyword evidence="3" id="KW-1185">Reference proteome</keyword>
<accession>A0A137NXK3</accession>
<feature type="compositionally biased region" description="Polar residues" evidence="1">
    <location>
        <begin position="24"/>
        <end position="33"/>
    </location>
</feature>
<feature type="compositionally biased region" description="Low complexity" evidence="1">
    <location>
        <begin position="134"/>
        <end position="150"/>
    </location>
</feature>
<evidence type="ECO:0000313" key="2">
    <source>
        <dbReference type="EMBL" id="KXN67349.1"/>
    </source>
</evidence>
<reference evidence="2 3" key="1">
    <citation type="journal article" date="2015" name="Genome Biol. Evol.">
        <title>Phylogenomic analyses indicate that early fungi evolved digesting cell walls of algal ancestors of land plants.</title>
        <authorList>
            <person name="Chang Y."/>
            <person name="Wang S."/>
            <person name="Sekimoto S."/>
            <person name="Aerts A.L."/>
            <person name="Choi C."/>
            <person name="Clum A."/>
            <person name="LaButti K.M."/>
            <person name="Lindquist E.A."/>
            <person name="Yee Ngan C."/>
            <person name="Ohm R.A."/>
            <person name="Salamov A.A."/>
            <person name="Grigoriev I.V."/>
            <person name="Spatafora J.W."/>
            <person name="Berbee M.L."/>
        </authorList>
    </citation>
    <scope>NUCLEOTIDE SEQUENCE [LARGE SCALE GENOMIC DNA]</scope>
    <source>
        <strain evidence="2 3">NRRL 28638</strain>
    </source>
</reference>
<feature type="compositionally biased region" description="Polar residues" evidence="1">
    <location>
        <begin position="56"/>
        <end position="74"/>
    </location>
</feature>
<proteinExistence type="predicted"/>
<sequence length="206" mass="22358">MSSPSLAQSPMKLGVNIGNNNTHATVPISLSRSPDTDYLNPAQPVKPIISPAKLTNLLNPSGDSSPSANEQEFQPSITSPTPLSISPNEAATPNEMPEIENHHDTTDQPAVIRKHIPYQPRLIRQTRKTFVTFSSDSTSPVSQVTTSTAAPPTPTQIQLSKKLYPPKRRLRGTKRSVIKVSAAQSPTDSEHIPSRKIEIKSQPVFG</sequence>
<feature type="compositionally biased region" description="Low complexity" evidence="1">
    <location>
        <begin position="75"/>
        <end position="87"/>
    </location>
</feature>
<organism evidence="2 3">
    <name type="scientific">Conidiobolus coronatus (strain ATCC 28846 / CBS 209.66 / NRRL 28638)</name>
    <name type="common">Delacroixia coronata</name>
    <dbReference type="NCBI Taxonomy" id="796925"/>
    <lineage>
        <taxon>Eukaryota</taxon>
        <taxon>Fungi</taxon>
        <taxon>Fungi incertae sedis</taxon>
        <taxon>Zoopagomycota</taxon>
        <taxon>Entomophthoromycotina</taxon>
        <taxon>Entomophthoromycetes</taxon>
        <taxon>Entomophthorales</taxon>
        <taxon>Ancylistaceae</taxon>
        <taxon>Conidiobolus</taxon>
    </lineage>
</organism>
<name>A0A137NXK3_CONC2</name>
<dbReference type="Proteomes" id="UP000070444">
    <property type="component" value="Unassembled WGS sequence"/>
</dbReference>
<gene>
    <name evidence="2" type="ORF">CONCODRAFT_117392</name>
</gene>